<evidence type="ECO:0000259" key="3">
    <source>
        <dbReference type="Pfam" id="PF20990"/>
    </source>
</evidence>
<dbReference type="EMBL" id="BAAACG010000008">
    <property type="protein sequence ID" value="GAA0739283.1"/>
    <property type="molecule type" value="Genomic_DNA"/>
</dbReference>
<feature type="transmembrane region" description="Helical" evidence="1">
    <location>
        <begin position="457"/>
        <end position="475"/>
    </location>
</feature>
<dbReference type="InterPro" id="IPR018702">
    <property type="entry name" value="DUF2207"/>
</dbReference>
<feature type="transmembrane region" description="Helical" evidence="1">
    <location>
        <begin position="265"/>
        <end position="285"/>
    </location>
</feature>
<dbReference type="RefSeq" id="WP_343760889.1">
    <property type="nucleotide sequence ID" value="NZ_BAAACG010000008.1"/>
</dbReference>
<dbReference type="Proteomes" id="UP001501510">
    <property type="component" value="Unassembled WGS sequence"/>
</dbReference>
<dbReference type="InterPro" id="IPR048389">
    <property type="entry name" value="YciQ-like_C"/>
</dbReference>
<feature type="transmembrane region" description="Helical" evidence="1">
    <location>
        <begin position="434"/>
        <end position="451"/>
    </location>
</feature>
<dbReference type="Pfam" id="PF20990">
    <property type="entry name" value="DUF2207_C"/>
    <property type="match status" value="1"/>
</dbReference>
<keyword evidence="1" id="KW-1133">Transmembrane helix</keyword>
<name>A0ABP3URL8_9CLOT</name>
<sequence length="600" mass="69090">MKKIIRLILFSFAFMFLFTFKVKADDDIIIKNWKVNCSVLQNGSLYIDEDITFGFDDDFNGVYRNISKKGMDNIKDIKISEKAYGKDKRFEKVLEGKKGQDGVYDINDSKDSLDIKIYSPSREDTQKTFNIRYTLKNVCTKYNDIGELFYNLVGKENKTKIDNFEANIKFPYAFDKDEVKIFAHGPLNGKIKFLNSDTVNLKAKDVSQNKFIAARILFPKEYIKDSYKVINKDAYKNIMNEELKYKKDTENKIKRNAKLKEISKYVSIVIIGIAVLLIIIIVLNLKTKKKFNAKYSIYPDECTPAVLSLVYGLNLTSSAIIATILDLDRKGYFKIKENEDLNYKNKKRKDKVYTIEKLKEADEVLLKHEKFFINWLINKIGNGFKVTTEEIKKYSKSNRTDFNHSYKKWKILIQQEVKNKKYFDLETKNKFKPVLFYSFLSVILTIVTLIFNPTYGVLAFFTSILLVIFSACIMYKKTYYGKDQMDKWKKFKKTIDKEEIVDIDKSYSIDKYLVYAIVLGLTSKTVKKLKKYMGLNGYNDKRYYGSYAYWYIHSYGSNNKNSFAKSIDSSFVSVTPSSGGGGGFSSGGAGSSGGGGAGGF</sequence>
<protein>
    <submittedName>
        <fullName evidence="4">DUF2207 domain-containing protein</fullName>
    </submittedName>
</protein>
<dbReference type="Pfam" id="PF09972">
    <property type="entry name" value="DUF2207"/>
    <property type="match status" value="1"/>
</dbReference>
<evidence type="ECO:0000313" key="5">
    <source>
        <dbReference type="Proteomes" id="UP001501510"/>
    </source>
</evidence>
<organism evidence="4 5">
    <name type="scientific">Clostridium oceanicum</name>
    <dbReference type="NCBI Taxonomy" id="1543"/>
    <lineage>
        <taxon>Bacteria</taxon>
        <taxon>Bacillati</taxon>
        <taxon>Bacillota</taxon>
        <taxon>Clostridia</taxon>
        <taxon>Eubacteriales</taxon>
        <taxon>Clostridiaceae</taxon>
        <taxon>Clostridium</taxon>
    </lineage>
</organism>
<feature type="domain" description="DUF2207" evidence="2">
    <location>
        <begin position="30"/>
        <end position="218"/>
    </location>
</feature>
<comment type="caution">
    <text evidence="4">The sequence shown here is derived from an EMBL/GenBank/DDBJ whole genome shotgun (WGS) entry which is preliminary data.</text>
</comment>
<evidence type="ECO:0000259" key="2">
    <source>
        <dbReference type="Pfam" id="PF09972"/>
    </source>
</evidence>
<keyword evidence="5" id="KW-1185">Reference proteome</keyword>
<evidence type="ECO:0000256" key="1">
    <source>
        <dbReference type="SAM" id="Phobius"/>
    </source>
</evidence>
<keyword evidence="1" id="KW-0472">Membrane</keyword>
<reference evidence="5" key="1">
    <citation type="journal article" date="2019" name="Int. J. Syst. Evol. Microbiol.">
        <title>The Global Catalogue of Microorganisms (GCM) 10K type strain sequencing project: providing services to taxonomists for standard genome sequencing and annotation.</title>
        <authorList>
            <consortium name="The Broad Institute Genomics Platform"/>
            <consortium name="The Broad Institute Genome Sequencing Center for Infectious Disease"/>
            <person name="Wu L."/>
            <person name="Ma J."/>
        </authorList>
    </citation>
    <scope>NUCLEOTIDE SEQUENCE [LARGE SCALE GENOMIC DNA]</scope>
    <source>
        <strain evidence="5">JCM 1407</strain>
    </source>
</reference>
<feature type="domain" description="Predicted membrane protein YciQ-like C-terminal" evidence="3">
    <location>
        <begin position="298"/>
        <end position="529"/>
    </location>
</feature>
<proteinExistence type="predicted"/>
<accession>A0ABP3URL8</accession>
<gene>
    <name evidence="4" type="ORF">GCM10008906_17820</name>
</gene>
<keyword evidence="1" id="KW-0812">Transmembrane</keyword>
<evidence type="ECO:0000313" key="4">
    <source>
        <dbReference type="EMBL" id="GAA0739283.1"/>
    </source>
</evidence>